<comment type="caution">
    <text evidence="1">The sequence shown here is derived from an EMBL/GenBank/DDBJ whole genome shotgun (WGS) entry which is preliminary data.</text>
</comment>
<dbReference type="EMBL" id="VSRR010000874">
    <property type="protein sequence ID" value="MPC20459.1"/>
    <property type="molecule type" value="Genomic_DNA"/>
</dbReference>
<keyword evidence="2" id="KW-1185">Reference proteome</keyword>
<evidence type="ECO:0000313" key="1">
    <source>
        <dbReference type="EMBL" id="MPC20459.1"/>
    </source>
</evidence>
<organism evidence="1 2">
    <name type="scientific">Portunus trituberculatus</name>
    <name type="common">Swimming crab</name>
    <name type="synonym">Neptunus trituberculatus</name>
    <dbReference type="NCBI Taxonomy" id="210409"/>
    <lineage>
        <taxon>Eukaryota</taxon>
        <taxon>Metazoa</taxon>
        <taxon>Ecdysozoa</taxon>
        <taxon>Arthropoda</taxon>
        <taxon>Crustacea</taxon>
        <taxon>Multicrustacea</taxon>
        <taxon>Malacostraca</taxon>
        <taxon>Eumalacostraca</taxon>
        <taxon>Eucarida</taxon>
        <taxon>Decapoda</taxon>
        <taxon>Pleocyemata</taxon>
        <taxon>Brachyura</taxon>
        <taxon>Eubrachyura</taxon>
        <taxon>Portunoidea</taxon>
        <taxon>Portunidae</taxon>
        <taxon>Portuninae</taxon>
        <taxon>Portunus</taxon>
    </lineage>
</organism>
<dbReference type="Proteomes" id="UP000324222">
    <property type="component" value="Unassembled WGS sequence"/>
</dbReference>
<accession>A0A5B7DH00</accession>
<name>A0A5B7DH00_PORTR</name>
<gene>
    <name evidence="1" type="ORF">E2C01_013403</name>
</gene>
<protein>
    <submittedName>
        <fullName evidence="1">Uncharacterized protein</fullName>
    </submittedName>
</protein>
<sequence length="273" mass="30472">MHEIQLMNGSVKPRFRKFRLRKRVRNVRLPARHYHCLSTPWDITTTIVLPAVLLTHNTAEVTPSLYIVVATVGTTVHIGGKRCCLCLVRDRSEALTLPGLIVLRNNFCCFYVLPCLISTLLLGELFGCLVPRTPCSLLIAHLCCRPTAASLRCTASSTAPRLCCAFYLLVLNISINCVLPSVRWTLPPRWPPPRPMHASSLLRLPECLSSSPFLGNVVIVRTTGCRNVFRFKSFRDNNSKCFFNSEFSLCQPLMPNGLTKPVSLPTATYVPSC</sequence>
<evidence type="ECO:0000313" key="2">
    <source>
        <dbReference type="Proteomes" id="UP000324222"/>
    </source>
</evidence>
<dbReference type="AlphaFoldDB" id="A0A5B7DH00"/>
<reference evidence="1 2" key="1">
    <citation type="submission" date="2019-05" db="EMBL/GenBank/DDBJ databases">
        <title>Another draft genome of Portunus trituberculatus and its Hox gene families provides insights of decapod evolution.</title>
        <authorList>
            <person name="Jeong J.-H."/>
            <person name="Song I."/>
            <person name="Kim S."/>
            <person name="Choi T."/>
            <person name="Kim D."/>
            <person name="Ryu S."/>
            <person name="Kim W."/>
        </authorList>
    </citation>
    <scope>NUCLEOTIDE SEQUENCE [LARGE SCALE GENOMIC DNA]</scope>
    <source>
        <tissue evidence="1">Muscle</tissue>
    </source>
</reference>
<proteinExistence type="predicted"/>